<dbReference type="RefSeq" id="WP_135615433.1">
    <property type="nucleotide sequence ID" value="NZ_RQFY01000004.1"/>
</dbReference>
<dbReference type="AlphaFoldDB" id="A0A4R9JAF4"/>
<reference evidence="2" key="1">
    <citation type="journal article" date="2019" name="PLoS Negl. Trop. Dis.">
        <title>Revisiting the worldwide diversity of Leptospira species in the environment.</title>
        <authorList>
            <person name="Vincent A.T."/>
            <person name="Schiettekatte O."/>
            <person name="Bourhy P."/>
            <person name="Veyrier F.J."/>
            <person name="Picardeau M."/>
        </authorList>
    </citation>
    <scope>NUCLEOTIDE SEQUENCE [LARGE SCALE GENOMIC DNA]</scope>
    <source>
        <strain evidence="2">201800265</strain>
    </source>
</reference>
<keyword evidence="2" id="KW-0808">Transferase</keyword>
<organism evidence="2 3">
    <name type="scientific">Leptospira koniambonensis</name>
    <dbReference type="NCBI Taxonomy" id="2484950"/>
    <lineage>
        <taxon>Bacteria</taxon>
        <taxon>Pseudomonadati</taxon>
        <taxon>Spirochaetota</taxon>
        <taxon>Spirochaetia</taxon>
        <taxon>Leptospirales</taxon>
        <taxon>Leptospiraceae</taxon>
        <taxon>Leptospira</taxon>
    </lineage>
</organism>
<dbReference type="EMBL" id="RQFY01000004">
    <property type="protein sequence ID" value="TGL35248.1"/>
    <property type="molecule type" value="Genomic_DNA"/>
</dbReference>
<dbReference type="OrthoDB" id="9811222at2"/>
<dbReference type="Pfam" id="PF00535">
    <property type="entry name" value="Glycos_transf_2"/>
    <property type="match status" value="1"/>
</dbReference>
<protein>
    <submittedName>
        <fullName evidence="2">Glycosyltransferase family 2 protein</fullName>
    </submittedName>
</protein>
<evidence type="ECO:0000259" key="1">
    <source>
        <dbReference type="Pfam" id="PF00535"/>
    </source>
</evidence>
<feature type="domain" description="Glycosyltransferase 2-like" evidence="1">
    <location>
        <begin position="12"/>
        <end position="137"/>
    </location>
</feature>
<gene>
    <name evidence="2" type="ORF">EHQ52_12285</name>
</gene>
<dbReference type="PANTHER" id="PTHR48090:SF7">
    <property type="entry name" value="RFBJ PROTEIN"/>
    <property type="match status" value="1"/>
</dbReference>
<name>A0A4R9JAF4_9LEPT</name>
<keyword evidence="3" id="KW-1185">Reference proteome</keyword>
<dbReference type="CDD" id="cd04179">
    <property type="entry name" value="DPM_DPG-synthase_like"/>
    <property type="match status" value="1"/>
</dbReference>
<sequence>MSTAPWANSRFLIPALNEEESLPKVLDSLFGFGILPRQILILDNGSKDLTPQIAIDAGVVLVQEPKRGYGAACLAGIHYLQERKISPEFIVFMDADGSDDLNNLKDLFSAFSKDPNTNFVIGSRTLGNAEPGSLSFLQIFGNWLSCFLIRIFYGVKFTDLGPFRVLRWQSLLDLDLQDPTWGWNLEMQIKAIRNKFKIQEIPVHYGKRKGGKSKISGNLIGSFKAGVKILYIFFKLTFFSNRSR</sequence>
<evidence type="ECO:0000313" key="2">
    <source>
        <dbReference type="EMBL" id="TGL35248.1"/>
    </source>
</evidence>
<dbReference type="SUPFAM" id="SSF53448">
    <property type="entry name" value="Nucleotide-diphospho-sugar transferases"/>
    <property type="match status" value="1"/>
</dbReference>
<dbReference type="GO" id="GO:0016740">
    <property type="term" value="F:transferase activity"/>
    <property type="evidence" value="ECO:0007669"/>
    <property type="project" value="UniProtKB-KW"/>
</dbReference>
<proteinExistence type="predicted"/>
<comment type="caution">
    <text evidence="2">The sequence shown here is derived from an EMBL/GenBank/DDBJ whole genome shotgun (WGS) entry which is preliminary data.</text>
</comment>
<dbReference type="InterPro" id="IPR050256">
    <property type="entry name" value="Glycosyltransferase_2"/>
</dbReference>
<dbReference type="InterPro" id="IPR001173">
    <property type="entry name" value="Glyco_trans_2-like"/>
</dbReference>
<dbReference type="Proteomes" id="UP000297871">
    <property type="component" value="Unassembled WGS sequence"/>
</dbReference>
<accession>A0A4R9JAF4</accession>
<dbReference type="Gene3D" id="3.90.550.10">
    <property type="entry name" value="Spore Coat Polysaccharide Biosynthesis Protein SpsA, Chain A"/>
    <property type="match status" value="1"/>
</dbReference>
<evidence type="ECO:0000313" key="3">
    <source>
        <dbReference type="Proteomes" id="UP000297871"/>
    </source>
</evidence>
<dbReference type="PANTHER" id="PTHR48090">
    <property type="entry name" value="UNDECAPRENYL-PHOSPHATE 4-DEOXY-4-FORMAMIDO-L-ARABINOSE TRANSFERASE-RELATED"/>
    <property type="match status" value="1"/>
</dbReference>
<dbReference type="InterPro" id="IPR029044">
    <property type="entry name" value="Nucleotide-diphossugar_trans"/>
</dbReference>